<accession>A0ABP9GUY3</accession>
<organism evidence="2 3">
    <name type="scientific">Yinghuangia aomiensis</name>
    <dbReference type="NCBI Taxonomy" id="676205"/>
    <lineage>
        <taxon>Bacteria</taxon>
        <taxon>Bacillati</taxon>
        <taxon>Actinomycetota</taxon>
        <taxon>Actinomycetes</taxon>
        <taxon>Kitasatosporales</taxon>
        <taxon>Streptomycetaceae</taxon>
        <taxon>Yinghuangia</taxon>
    </lineage>
</organism>
<comment type="caution">
    <text evidence="2">The sequence shown here is derived from an EMBL/GenBank/DDBJ whole genome shotgun (WGS) entry which is preliminary data.</text>
</comment>
<name>A0ABP9GUY3_9ACTN</name>
<evidence type="ECO:0000313" key="2">
    <source>
        <dbReference type="EMBL" id="GAA4953634.1"/>
    </source>
</evidence>
<dbReference type="EMBL" id="BAABHS010000004">
    <property type="protein sequence ID" value="GAA4953634.1"/>
    <property type="molecule type" value="Genomic_DNA"/>
</dbReference>
<keyword evidence="3" id="KW-1185">Reference proteome</keyword>
<reference evidence="3" key="1">
    <citation type="journal article" date="2019" name="Int. J. Syst. Evol. Microbiol.">
        <title>The Global Catalogue of Microorganisms (GCM) 10K type strain sequencing project: providing services to taxonomists for standard genome sequencing and annotation.</title>
        <authorList>
            <consortium name="The Broad Institute Genomics Platform"/>
            <consortium name="The Broad Institute Genome Sequencing Center for Infectious Disease"/>
            <person name="Wu L."/>
            <person name="Ma J."/>
        </authorList>
    </citation>
    <scope>NUCLEOTIDE SEQUENCE [LARGE SCALE GENOMIC DNA]</scope>
    <source>
        <strain evidence="3">JCM 17986</strain>
    </source>
</reference>
<dbReference type="RefSeq" id="WP_345674393.1">
    <property type="nucleotide sequence ID" value="NZ_BAABHS010000004.1"/>
</dbReference>
<proteinExistence type="predicted"/>
<feature type="region of interest" description="Disordered" evidence="1">
    <location>
        <begin position="1"/>
        <end position="35"/>
    </location>
</feature>
<dbReference type="Proteomes" id="UP001500466">
    <property type="component" value="Unassembled WGS sequence"/>
</dbReference>
<evidence type="ECO:0000313" key="3">
    <source>
        <dbReference type="Proteomes" id="UP001500466"/>
    </source>
</evidence>
<protein>
    <submittedName>
        <fullName evidence="2">Uncharacterized protein</fullName>
    </submittedName>
</protein>
<evidence type="ECO:0000256" key="1">
    <source>
        <dbReference type="SAM" id="MobiDB-lite"/>
    </source>
</evidence>
<gene>
    <name evidence="2" type="ORF">GCM10023205_13790</name>
</gene>
<sequence length="103" mass="10945">MPRSRRRPAARPQAPLPPCPAWVDPAAQGAPQPESRAVQLKVVGSPLDRGLELRMIRTAVAAGNQVLDISQCSKPQLAVPPGLAAPWPIRTTTLRHPPSSAPP</sequence>